<proteinExistence type="predicted"/>
<dbReference type="EMBL" id="PVRR01000001">
    <property type="protein sequence ID" value="PRT43501.1"/>
    <property type="molecule type" value="Genomic_DNA"/>
</dbReference>
<evidence type="ECO:0000313" key="2">
    <source>
        <dbReference type="Proteomes" id="UP000239236"/>
    </source>
</evidence>
<gene>
    <name evidence="1" type="ORF">C6357_06105</name>
</gene>
<organism evidence="1 2">
    <name type="scientific">Bacillus wiedmannii</name>
    <dbReference type="NCBI Taxonomy" id="1890302"/>
    <lineage>
        <taxon>Bacteria</taxon>
        <taxon>Bacillati</taxon>
        <taxon>Bacillota</taxon>
        <taxon>Bacilli</taxon>
        <taxon>Bacillales</taxon>
        <taxon>Bacillaceae</taxon>
        <taxon>Bacillus</taxon>
        <taxon>Bacillus cereus group</taxon>
    </lineage>
</organism>
<name>A0ABX5E0G6_9BACI</name>
<dbReference type="Proteomes" id="UP000239236">
    <property type="component" value="Unassembled WGS sequence"/>
</dbReference>
<protein>
    <recommendedName>
        <fullName evidence="3">Resolvase/invertase-type recombinase catalytic domain-containing protein</fullName>
    </recommendedName>
</protein>
<keyword evidence="2" id="KW-1185">Reference proteome</keyword>
<accession>A0ABX5E0G6</accession>
<comment type="caution">
    <text evidence="1">The sequence shown here is derived from an EMBL/GenBank/DDBJ whole genome shotgun (WGS) entry which is preliminary data.</text>
</comment>
<dbReference type="Gene3D" id="1.10.287.2170">
    <property type="match status" value="1"/>
</dbReference>
<evidence type="ECO:0000313" key="1">
    <source>
        <dbReference type="EMBL" id="PRT43501.1"/>
    </source>
</evidence>
<sequence>MDIRIKNISLMTAWREMFQPSSHTKVDLFVLVTIGLERVLHMMGVEVIIVTNEKLSSQEEFVQDLISIIHVCSCRVYGLRKCWRMKSYEKSISNRD</sequence>
<reference evidence="1 2" key="1">
    <citation type="submission" date="2018-03" db="EMBL/GenBank/DDBJ databases">
        <title>Genotypic and phenotypic analysis of antagonistic Bacillus spp. isolated from rhizosphere soil of plants in Tibet.</title>
        <authorList>
            <person name="Borriss R."/>
            <person name="Lasch P."/>
            <person name="Wu L."/>
            <person name="Wu H."/>
            <person name="Gao X."/>
        </authorList>
    </citation>
    <scope>NUCLEOTIDE SEQUENCE [LARGE SCALE GENOMIC DNA]</scope>
    <source>
        <strain evidence="1 2">NMSW16</strain>
    </source>
</reference>
<evidence type="ECO:0008006" key="3">
    <source>
        <dbReference type="Google" id="ProtNLM"/>
    </source>
</evidence>